<sequence>MNNIDVCLKNVGSQGSFSPEQRTSQNLEQLHSIEGENLECLSNDGNDVDKINQYILSVKKDNKAADSLYHRNGIDSVKEDSMTKALKKAMSENFHDNEEHPQTLFYKNLWLEAEAALCASNLRARFNSARSGMEKHESPKTSPAVSVTSHADDVFTRFHILRCPEDAARHKDVGNSVLSSDFEVSVKQDVAEKLGLDKKKTAVTCIEDIDSSFPTSKMKGLWECSSIHFAHRDWEQPYR</sequence>
<dbReference type="PANTHER" id="PTHR34361:SF2">
    <property type="entry name" value="OS08G0157800 PROTEIN"/>
    <property type="match status" value="1"/>
</dbReference>
<gene>
    <name evidence="2" type="primary">LOC103501179</name>
</gene>
<dbReference type="RefSeq" id="XP_050943460.1">
    <property type="nucleotide sequence ID" value="XM_051087503.1"/>
</dbReference>
<dbReference type="GeneID" id="103501179"/>
<evidence type="ECO:0000313" key="2">
    <source>
        <dbReference type="RefSeq" id="XP_050943460.1"/>
    </source>
</evidence>
<name>A0ABM3L096_CUCME</name>
<organism evidence="1 2">
    <name type="scientific">Cucumis melo</name>
    <name type="common">Muskmelon</name>
    <dbReference type="NCBI Taxonomy" id="3656"/>
    <lineage>
        <taxon>Eukaryota</taxon>
        <taxon>Viridiplantae</taxon>
        <taxon>Streptophyta</taxon>
        <taxon>Embryophyta</taxon>
        <taxon>Tracheophyta</taxon>
        <taxon>Spermatophyta</taxon>
        <taxon>Magnoliopsida</taxon>
        <taxon>eudicotyledons</taxon>
        <taxon>Gunneridae</taxon>
        <taxon>Pentapetalae</taxon>
        <taxon>rosids</taxon>
        <taxon>fabids</taxon>
        <taxon>Cucurbitales</taxon>
        <taxon>Cucurbitaceae</taxon>
        <taxon>Benincaseae</taxon>
        <taxon>Cucumis</taxon>
    </lineage>
</organism>
<dbReference type="Proteomes" id="UP001652600">
    <property type="component" value="Chromosome 7"/>
</dbReference>
<accession>A0ABM3L096</accession>
<proteinExistence type="predicted"/>
<keyword evidence="1" id="KW-1185">Reference proteome</keyword>
<protein>
    <submittedName>
        <fullName evidence="2">Uncharacterized protein LOC103501179 isoform X3</fullName>
    </submittedName>
</protein>
<evidence type="ECO:0000313" key="1">
    <source>
        <dbReference type="Proteomes" id="UP001652600"/>
    </source>
</evidence>
<dbReference type="PANTHER" id="PTHR34361">
    <property type="entry name" value="OS08G0157800 PROTEIN"/>
    <property type="match status" value="1"/>
</dbReference>
<reference evidence="2" key="1">
    <citation type="submission" date="2025-08" db="UniProtKB">
        <authorList>
            <consortium name="RefSeq"/>
        </authorList>
    </citation>
    <scope>IDENTIFICATION</scope>
    <source>
        <tissue evidence="2">Stem</tissue>
    </source>
</reference>